<protein>
    <submittedName>
        <fullName evidence="1">AMMECR1-like protein</fullName>
    </submittedName>
</protein>
<dbReference type="AlphaFoldDB" id="A0A2U1N445"/>
<evidence type="ECO:0000313" key="1">
    <source>
        <dbReference type="EMBL" id="PWA68282.1"/>
    </source>
</evidence>
<reference evidence="1 2" key="1">
    <citation type="journal article" date="2018" name="Mol. Plant">
        <title>The genome of Artemisia annua provides insight into the evolution of Asteraceae family and artemisinin biosynthesis.</title>
        <authorList>
            <person name="Shen Q."/>
            <person name="Zhang L."/>
            <person name="Liao Z."/>
            <person name="Wang S."/>
            <person name="Yan T."/>
            <person name="Shi P."/>
            <person name="Liu M."/>
            <person name="Fu X."/>
            <person name="Pan Q."/>
            <person name="Wang Y."/>
            <person name="Lv Z."/>
            <person name="Lu X."/>
            <person name="Zhang F."/>
            <person name="Jiang W."/>
            <person name="Ma Y."/>
            <person name="Chen M."/>
            <person name="Hao X."/>
            <person name="Li L."/>
            <person name="Tang Y."/>
            <person name="Lv G."/>
            <person name="Zhou Y."/>
            <person name="Sun X."/>
            <person name="Brodelius P.E."/>
            <person name="Rose J.K.C."/>
            <person name="Tang K."/>
        </authorList>
    </citation>
    <scope>NUCLEOTIDE SEQUENCE [LARGE SCALE GENOMIC DNA]</scope>
    <source>
        <strain evidence="2">cv. Huhao1</strain>
        <tissue evidence="1">Leaf</tissue>
    </source>
</reference>
<dbReference type="PANTHER" id="PTHR13016:SF0">
    <property type="entry name" value="AMME SYNDROME CANDIDATE GENE 1 PROTEIN"/>
    <property type="match status" value="1"/>
</dbReference>
<dbReference type="Proteomes" id="UP000245207">
    <property type="component" value="Unassembled WGS sequence"/>
</dbReference>
<proteinExistence type="predicted"/>
<dbReference type="SUPFAM" id="SSF143447">
    <property type="entry name" value="AMMECR1-like"/>
    <property type="match status" value="1"/>
</dbReference>
<dbReference type="InterPro" id="IPR036071">
    <property type="entry name" value="AMMECR1_dom_sf"/>
</dbReference>
<dbReference type="InterPro" id="IPR023473">
    <property type="entry name" value="AMMECR1"/>
</dbReference>
<dbReference type="STRING" id="35608.A0A2U1N445"/>
<dbReference type="PANTHER" id="PTHR13016">
    <property type="entry name" value="AMMECR1 HOMOLOG"/>
    <property type="match status" value="1"/>
</dbReference>
<evidence type="ECO:0000313" key="2">
    <source>
        <dbReference type="Proteomes" id="UP000245207"/>
    </source>
</evidence>
<name>A0A2U1N445_ARTAN</name>
<gene>
    <name evidence="1" type="ORF">CTI12_AA307600</name>
</gene>
<keyword evidence="2" id="KW-1185">Reference proteome</keyword>
<dbReference type="EMBL" id="PKPP01003667">
    <property type="protein sequence ID" value="PWA68282.1"/>
    <property type="molecule type" value="Genomic_DNA"/>
</dbReference>
<comment type="caution">
    <text evidence="1">The sequence shown here is derived from an EMBL/GenBank/DDBJ whole genome shotgun (WGS) entry which is preliminary data.</text>
</comment>
<sequence length="160" mass="17858">MDSLECCSGKTAMTATVGIGSDFPYVKIVFEDAYKSTLSIIALDDIESMLPLDLAFETRFAQTLMVLLKRLPPKNQEPLSESEVPHTYLMLLLKKVGVIEAIDSLIRKAGYNGTINDSVRNRIRLTRYQSTLFTMDYNEYVNFVKTTRGAAPSVVGLKAH</sequence>
<organism evidence="1 2">
    <name type="scientific">Artemisia annua</name>
    <name type="common">Sweet wormwood</name>
    <dbReference type="NCBI Taxonomy" id="35608"/>
    <lineage>
        <taxon>Eukaryota</taxon>
        <taxon>Viridiplantae</taxon>
        <taxon>Streptophyta</taxon>
        <taxon>Embryophyta</taxon>
        <taxon>Tracheophyta</taxon>
        <taxon>Spermatophyta</taxon>
        <taxon>Magnoliopsida</taxon>
        <taxon>eudicotyledons</taxon>
        <taxon>Gunneridae</taxon>
        <taxon>Pentapetalae</taxon>
        <taxon>asterids</taxon>
        <taxon>campanulids</taxon>
        <taxon>Asterales</taxon>
        <taxon>Asteraceae</taxon>
        <taxon>Asteroideae</taxon>
        <taxon>Anthemideae</taxon>
        <taxon>Artemisiinae</taxon>
        <taxon>Artemisia</taxon>
    </lineage>
</organism>
<accession>A0A2U1N445</accession>
<dbReference type="OrthoDB" id="24630at2759"/>